<keyword evidence="1" id="KW-0472">Membrane</keyword>
<dbReference type="Pfam" id="PF13188">
    <property type="entry name" value="PAS_8"/>
    <property type="match status" value="1"/>
</dbReference>
<dbReference type="eggNOG" id="COG2203">
    <property type="taxonomic scope" value="Bacteria"/>
</dbReference>
<dbReference type="Pfam" id="PF00989">
    <property type="entry name" value="PAS"/>
    <property type="match status" value="1"/>
</dbReference>
<sequence>MTEPEKKRRQSRYRSDLMIAVVTVVSMWGAGVYFKLFAYLHDAANSSVRWGDDELLAVLLFMSLAAAWFAYRRWREAERASDLAQKSDAYIHDIINNMQVALVVYQLEKIDDDRTLRLKRANPAASEFTSANIGKLVGLTIDQAFPDIRALDLPRKYADVVRTGKSFTIDEITYGDKRIKQSIFSIRAFALPEQSVGVIFENISERKRAEDDLLESRERFRELVENIDEVFWVGSPDWSEIHYISPNYEKLWGRSCESLYANPMQWIDSIVDEDKAQVLEAIDDCINSGVEKIRFPEYRIQLPDGSERWIYARAFRVSNEDGDVVRIVGIAENITEHKKAENELLESRMRFSGIVEMADDAIVSINAAQQVILFNKAAEEMFGITAADIVGEHVEMLIPERFHVSHRALVERFMVRSDQPLIHRRAGMVGRRYDGEEFPMESSISKQVIGDEVVMTVMIRDLSEQVKAQEIQRKLLKAITETDEAVVITDRNAVIEYVNPAFTSITGYSEEEAIGNTPSMLKSEAQDPQFYTELWRTISEGHVWHGTLVDRRKDGTFYPAMMSVAPIHDDVGEVTHYVSLQQDMSEYKRLEDQFLQAQKMEAVGTLVGGIAHDFKYFGYISASFCR</sequence>
<dbReference type="eggNOG" id="COG2202">
    <property type="taxonomic scope" value="Bacteria"/>
</dbReference>
<feature type="domain" description="PAS" evidence="2">
    <location>
        <begin position="216"/>
        <end position="289"/>
    </location>
</feature>
<dbReference type="CDD" id="cd00130">
    <property type="entry name" value="PAS"/>
    <property type="match status" value="3"/>
</dbReference>
<accession>Q0F091</accession>
<dbReference type="InterPro" id="IPR001610">
    <property type="entry name" value="PAC"/>
</dbReference>
<feature type="domain" description="PAS" evidence="2">
    <location>
        <begin position="347"/>
        <end position="400"/>
    </location>
</feature>
<dbReference type="HOGENOM" id="CLU_436664_0_0_0"/>
<dbReference type="PANTHER" id="PTHR44757">
    <property type="entry name" value="DIGUANYLATE CYCLASE DGCP"/>
    <property type="match status" value="1"/>
</dbReference>
<evidence type="ECO:0000313" key="5">
    <source>
        <dbReference type="Proteomes" id="UP000005297"/>
    </source>
</evidence>
<dbReference type="EMBL" id="AATS01000005">
    <property type="protein sequence ID" value="EAU54793.1"/>
    <property type="molecule type" value="Genomic_DNA"/>
</dbReference>
<dbReference type="Pfam" id="PF13426">
    <property type="entry name" value="PAS_9"/>
    <property type="match status" value="1"/>
</dbReference>
<protein>
    <submittedName>
        <fullName evidence="4">Multi-sensor hybrid histidine kinase</fullName>
    </submittedName>
</protein>
<dbReference type="Pfam" id="PF08447">
    <property type="entry name" value="PAS_3"/>
    <property type="match status" value="1"/>
</dbReference>
<evidence type="ECO:0000256" key="1">
    <source>
        <dbReference type="SAM" id="Phobius"/>
    </source>
</evidence>
<dbReference type="Proteomes" id="UP000005297">
    <property type="component" value="Unassembled WGS sequence"/>
</dbReference>
<feature type="transmembrane region" description="Helical" evidence="1">
    <location>
        <begin position="55"/>
        <end position="71"/>
    </location>
</feature>
<keyword evidence="4" id="KW-0808">Transferase</keyword>
<feature type="domain" description="PAC" evidence="3">
    <location>
        <begin position="542"/>
        <end position="596"/>
    </location>
</feature>
<dbReference type="InterPro" id="IPR013767">
    <property type="entry name" value="PAS_fold"/>
</dbReference>
<keyword evidence="5" id="KW-1185">Reference proteome</keyword>
<dbReference type="InterPro" id="IPR013655">
    <property type="entry name" value="PAS_fold_3"/>
</dbReference>
<organism evidence="4 5">
    <name type="scientific">Mariprofundus ferrooxydans PV-1</name>
    <dbReference type="NCBI Taxonomy" id="314345"/>
    <lineage>
        <taxon>Bacteria</taxon>
        <taxon>Pseudomonadati</taxon>
        <taxon>Pseudomonadota</taxon>
        <taxon>Candidatius Mariprofundia</taxon>
        <taxon>Mariprofundales</taxon>
        <taxon>Mariprofundaceae</taxon>
        <taxon>Mariprofundus</taxon>
    </lineage>
</organism>
<keyword evidence="1" id="KW-1133">Transmembrane helix</keyword>
<name>Q0F091_9PROT</name>
<feature type="transmembrane region" description="Helical" evidence="1">
    <location>
        <begin position="17"/>
        <end position="40"/>
    </location>
</feature>
<dbReference type="SMART" id="SM00091">
    <property type="entry name" value="PAS"/>
    <property type="match status" value="4"/>
</dbReference>
<proteinExistence type="predicted"/>
<comment type="caution">
    <text evidence="4">The sequence shown here is derived from an EMBL/GenBank/DDBJ whole genome shotgun (WGS) entry which is preliminary data.</text>
</comment>
<dbReference type="InterPro" id="IPR000700">
    <property type="entry name" value="PAS-assoc_C"/>
</dbReference>
<dbReference type="eggNOG" id="COG4191">
    <property type="taxonomic scope" value="Bacteria"/>
</dbReference>
<dbReference type="NCBIfam" id="TIGR00229">
    <property type="entry name" value="sensory_box"/>
    <property type="match status" value="3"/>
</dbReference>
<reference evidence="4 5" key="1">
    <citation type="submission" date="2006-09" db="EMBL/GenBank/DDBJ databases">
        <authorList>
            <person name="Emerson D."/>
            <person name="Ferriera S."/>
            <person name="Johnson J."/>
            <person name="Kravitz S."/>
            <person name="Halpern A."/>
            <person name="Remington K."/>
            <person name="Beeson K."/>
            <person name="Tran B."/>
            <person name="Rogers Y.-H."/>
            <person name="Friedman R."/>
            <person name="Venter J.C."/>
        </authorList>
    </citation>
    <scope>NUCLEOTIDE SEQUENCE [LARGE SCALE GENOMIC DNA]</scope>
    <source>
        <strain evidence="4 5">PV-1</strain>
    </source>
</reference>
<dbReference type="InterPro" id="IPR000014">
    <property type="entry name" value="PAS"/>
</dbReference>
<dbReference type="SUPFAM" id="SSF55785">
    <property type="entry name" value="PYP-like sensor domain (PAS domain)"/>
    <property type="match status" value="4"/>
</dbReference>
<evidence type="ECO:0000259" key="2">
    <source>
        <dbReference type="PROSITE" id="PS50112"/>
    </source>
</evidence>
<dbReference type="Gene3D" id="1.10.287.130">
    <property type="match status" value="1"/>
</dbReference>
<evidence type="ECO:0000259" key="3">
    <source>
        <dbReference type="PROSITE" id="PS50113"/>
    </source>
</evidence>
<dbReference type="OrthoDB" id="9808408at2"/>
<dbReference type="PANTHER" id="PTHR44757:SF2">
    <property type="entry name" value="BIOFILM ARCHITECTURE MAINTENANCE PROTEIN MBAA"/>
    <property type="match status" value="1"/>
</dbReference>
<dbReference type="Gene3D" id="3.30.450.20">
    <property type="entry name" value="PAS domain"/>
    <property type="match status" value="4"/>
</dbReference>
<dbReference type="RefSeq" id="WP_009849294.1">
    <property type="nucleotide sequence ID" value="NZ_DS022294.1"/>
</dbReference>
<dbReference type="InterPro" id="IPR052155">
    <property type="entry name" value="Biofilm_reg_signaling"/>
</dbReference>
<keyword evidence="1" id="KW-0812">Transmembrane</keyword>
<dbReference type="GO" id="GO:0016301">
    <property type="term" value="F:kinase activity"/>
    <property type="evidence" value="ECO:0007669"/>
    <property type="project" value="UniProtKB-KW"/>
</dbReference>
<dbReference type="PROSITE" id="PS50113">
    <property type="entry name" value="PAC"/>
    <property type="match status" value="2"/>
</dbReference>
<dbReference type="PROSITE" id="PS50112">
    <property type="entry name" value="PAS"/>
    <property type="match status" value="3"/>
</dbReference>
<gene>
    <name evidence="4" type="ORF">SPV1_08868</name>
</gene>
<evidence type="ECO:0000313" key="4">
    <source>
        <dbReference type="EMBL" id="EAU54793.1"/>
    </source>
</evidence>
<keyword evidence="4" id="KW-0418">Kinase</keyword>
<dbReference type="InterPro" id="IPR035965">
    <property type="entry name" value="PAS-like_dom_sf"/>
</dbReference>
<dbReference type="STRING" id="314344.AL013_12575"/>
<feature type="domain" description="PAS" evidence="2">
    <location>
        <begin position="471"/>
        <end position="517"/>
    </location>
</feature>
<feature type="domain" description="PAC" evidence="3">
    <location>
        <begin position="294"/>
        <end position="346"/>
    </location>
</feature>
<dbReference type="InParanoid" id="Q0F091"/>
<dbReference type="AlphaFoldDB" id="Q0F091"/>
<dbReference type="SMART" id="SM00086">
    <property type="entry name" value="PAC"/>
    <property type="match status" value="3"/>
</dbReference>